<gene>
    <name evidence="3" type="ORF">ATANTOWER_013382</name>
</gene>
<feature type="region of interest" description="Disordered" evidence="1">
    <location>
        <begin position="52"/>
        <end position="77"/>
    </location>
</feature>
<reference evidence="3 4" key="1">
    <citation type="submission" date="2021-07" db="EMBL/GenBank/DDBJ databases">
        <authorList>
            <person name="Palmer J.M."/>
        </authorList>
    </citation>
    <scope>NUCLEOTIDE SEQUENCE [LARGE SCALE GENOMIC DNA]</scope>
    <source>
        <strain evidence="3 4">AT_MEX2019</strain>
        <tissue evidence="3">Muscle</tissue>
    </source>
</reference>
<dbReference type="Proteomes" id="UP001345963">
    <property type="component" value="Unassembled WGS sequence"/>
</dbReference>
<sequence>MFYIPKIRAQRRAFSHICRLCLTWIPGAAGASFWICAYRLLWESRRCCCRYNTSASSSPSPSLPPPLAAGSPSSPRTYLPGASSCNSTWRCSSSAQLLPLSGGGQVGDAAATAAALRIHSHRRTVRVKSRQNQ</sequence>
<comment type="caution">
    <text evidence="3">The sequence shown here is derived from an EMBL/GenBank/DDBJ whole genome shotgun (WGS) entry which is preliminary data.</text>
</comment>
<keyword evidence="2" id="KW-1133">Transmembrane helix</keyword>
<name>A0ABU7BHE7_9TELE</name>
<evidence type="ECO:0000256" key="1">
    <source>
        <dbReference type="SAM" id="MobiDB-lite"/>
    </source>
</evidence>
<feature type="transmembrane region" description="Helical" evidence="2">
    <location>
        <begin position="21"/>
        <end position="42"/>
    </location>
</feature>
<keyword evidence="2" id="KW-0472">Membrane</keyword>
<accession>A0ABU7BHE7</accession>
<dbReference type="EMBL" id="JAHUTI010051993">
    <property type="protein sequence ID" value="MED6249391.1"/>
    <property type="molecule type" value="Genomic_DNA"/>
</dbReference>
<keyword evidence="2" id="KW-0812">Transmembrane</keyword>
<organism evidence="3 4">
    <name type="scientific">Ataeniobius toweri</name>
    <dbReference type="NCBI Taxonomy" id="208326"/>
    <lineage>
        <taxon>Eukaryota</taxon>
        <taxon>Metazoa</taxon>
        <taxon>Chordata</taxon>
        <taxon>Craniata</taxon>
        <taxon>Vertebrata</taxon>
        <taxon>Euteleostomi</taxon>
        <taxon>Actinopterygii</taxon>
        <taxon>Neopterygii</taxon>
        <taxon>Teleostei</taxon>
        <taxon>Neoteleostei</taxon>
        <taxon>Acanthomorphata</taxon>
        <taxon>Ovalentaria</taxon>
        <taxon>Atherinomorphae</taxon>
        <taxon>Cyprinodontiformes</taxon>
        <taxon>Goodeidae</taxon>
        <taxon>Ataeniobius</taxon>
    </lineage>
</organism>
<evidence type="ECO:0000313" key="3">
    <source>
        <dbReference type="EMBL" id="MED6249391.1"/>
    </source>
</evidence>
<protein>
    <submittedName>
        <fullName evidence="3">Uncharacterized protein</fullName>
    </submittedName>
</protein>
<proteinExistence type="predicted"/>
<evidence type="ECO:0000313" key="4">
    <source>
        <dbReference type="Proteomes" id="UP001345963"/>
    </source>
</evidence>
<evidence type="ECO:0000256" key="2">
    <source>
        <dbReference type="SAM" id="Phobius"/>
    </source>
</evidence>
<keyword evidence="4" id="KW-1185">Reference proteome</keyword>